<dbReference type="Proteomes" id="UP001269400">
    <property type="component" value="Unassembled WGS sequence"/>
</dbReference>
<feature type="transmembrane region" description="Helical" evidence="1">
    <location>
        <begin position="145"/>
        <end position="166"/>
    </location>
</feature>
<feature type="transmembrane region" description="Helical" evidence="1">
    <location>
        <begin position="9"/>
        <end position="28"/>
    </location>
</feature>
<dbReference type="AlphaFoldDB" id="A0AAX6NEU6"/>
<reference evidence="2" key="2">
    <citation type="submission" date="2022-12" db="EMBL/GenBank/DDBJ databases">
        <authorList>
            <person name="Dechsakulwatana C."/>
            <person name="Rungsihiranrut A."/>
            <person name="Muangchinda C."/>
            <person name="Ningthoujam R."/>
            <person name="Klankeo P."/>
            <person name="Pinyakong O."/>
        </authorList>
    </citation>
    <scope>NUCLEOTIDE SEQUENCE</scope>
    <source>
        <strain evidence="2">TL01-2</strain>
    </source>
</reference>
<dbReference type="EMBL" id="JAPTGD010000002">
    <property type="protein sequence ID" value="MDU9694025.1"/>
    <property type="molecule type" value="Genomic_DNA"/>
</dbReference>
<feature type="transmembrane region" description="Helical" evidence="1">
    <location>
        <begin position="172"/>
        <end position="192"/>
    </location>
</feature>
<keyword evidence="1" id="KW-1133">Transmembrane helix</keyword>
<dbReference type="RefSeq" id="WP_316911241.1">
    <property type="nucleotide sequence ID" value="NZ_JAPTGD010000002.1"/>
</dbReference>
<evidence type="ECO:0000313" key="3">
    <source>
        <dbReference type="Proteomes" id="UP001269400"/>
    </source>
</evidence>
<organism evidence="2 3">
    <name type="scientific">Priestia aryabhattai</name>
    <name type="common">Bacillus aryabhattai</name>
    <dbReference type="NCBI Taxonomy" id="412384"/>
    <lineage>
        <taxon>Bacteria</taxon>
        <taxon>Bacillati</taxon>
        <taxon>Bacillota</taxon>
        <taxon>Bacilli</taxon>
        <taxon>Bacillales</taxon>
        <taxon>Bacillaceae</taxon>
        <taxon>Priestia</taxon>
    </lineage>
</organism>
<feature type="transmembrane region" description="Helical" evidence="1">
    <location>
        <begin position="79"/>
        <end position="97"/>
    </location>
</feature>
<feature type="transmembrane region" description="Helical" evidence="1">
    <location>
        <begin position="48"/>
        <end position="67"/>
    </location>
</feature>
<keyword evidence="1" id="KW-0472">Membrane</keyword>
<proteinExistence type="predicted"/>
<protein>
    <submittedName>
        <fullName evidence="2">Uncharacterized protein</fullName>
    </submittedName>
</protein>
<evidence type="ECO:0000313" key="2">
    <source>
        <dbReference type="EMBL" id="MDU9694025.1"/>
    </source>
</evidence>
<evidence type="ECO:0000256" key="1">
    <source>
        <dbReference type="SAM" id="Phobius"/>
    </source>
</evidence>
<reference evidence="2" key="1">
    <citation type="journal article" date="2022" name="J Environ Chem Eng">
        <title>Biodegradation of petroleum oil using a constructed nonpathogenic and heavy metal-tolerant bacterial consortium isolated from marine sponges.</title>
        <authorList>
            <person name="Dechsakulwatana C."/>
            <person name="Rungsihiranrut A."/>
            <person name="Muangchinda C."/>
            <person name="Ningthoujam R."/>
            <person name="Klankeo P."/>
            <person name="Pinyakong O."/>
        </authorList>
    </citation>
    <scope>NUCLEOTIDE SEQUENCE</scope>
    <source>
        <strain evidence="2">TL01-2</strain>
    </source>
</reference>
<accession>A0AAX6NEU6</accession>
<sequence length="200" mass="22165">MHKKQKNKLWFILYALFLGGATAILSVISDNLQFIYLDGPITTPRFIISYLAIMFDSLPIWFLLAMITGRIFGKNIKSAATYSTIYTLIAITIYFVIGSSYSGGPNILALGLKSLAYVLITWYGASVLGGILGGITGFVFRSKPYVLLIFPAGVLLQLCINGTRAWVDTNGIAQSTTYCLMLAISLWYFYILNKKKVNLN</sequence>
<name>A0AAX6NEU6_PRIAR</name>
<gene>
    <name evidence="2" type="ORF">O0Q50_22850</name>
</gene>
<keyword evidence="1" id="KW-0812">Transmembrane</keyword>
<feature type="transmembrane region" description="Helical" evidence="1">
    <location>
        <begin position="117"/>
        <end position="140"/>
    </location>
</feature>
<comment type="caution">
    <text evidence="2">The sequence shown here is derived from an EMBL/GenBank/DDBJ whole genome shotgun (WGS) entry which is preliminary data.</text>
</comment>